<dbReference type="EnsemblPlants" id="OB06G17770.1">
    <property type="protein sequence ID" value="OB06G17770.1"/>
    <property type="gene ID" value="OB06G17770"/>
</dbReference>
<dbReference type="HOGENOM" id="CLU_2838751_0_0_1"/>
<keyword evidence="1" id="KW-0812">Transmembrane</keyword>
<keyword evidence="3" id="KW-1185">Reference proteome</keyword>
<organism evidence="2">
    <name type="scientific">Oryza brachyantha</name>
    <name type="common">malo sina</name>
    <dbReference type="NCBI Taxonomy" id="4533"/>
    <lineage>
        <taxon>Eukaryota</taxon>
        <taxon>Viridiplantae</taxon>
        <taxon>Streptophyta</taxon>
        <taxon>Embryophyta</taxon>
        <taxon>Tracheophyta</taxon>
        <taxon>Spermatophyta</taxon>
        <taxon>Magnoliopsida</taxon>
        <taxon>Liliopsida</taxon>
        <taxon>Poales</taxon>
        <taxon>Poaceae</taxon>
        <taxon>BOP clade</taxon>
        <taxon>Oryzoideae</taxon>
        <taxon>Oryzeae</taxon>
        <taxon>Oryzinae</taxon>
        <taxon>Oryza</taxon>
    </lineage>
</organism>
<dbReference type="Proteomes" id="UP000006038">
    <property type="component" value="Chromosome 6"/>
</dbReference>
<evidence type="ECO:0000313" key="3">
    <source>
        <dbReference type="Proteomes" id="UP000006038"/>
    </source>
</evidence>
<name>J3MCN3_ORYBR</name>
<dbReference type="Gramene" id="OB06G17770.1">
    <property type="protein sequence ID" value="OB06G17770.1"/>
    <property type="gene ID" value="OB06G17770"/>
</dbReference>
<accession>J3MCN3</accession>
<keyword evidence="1" id="KW-0472">Membrane</keyword>
<proteinExistence type="predicted"/>
<reference evidence="2" key="1">
    <citation type="journal article" date="2013" name="Nat. Commun.">
        <title>Whole-genome sequencing of Oryza brachyantha reveals mechanisms underlying Oryza genome evolution.</title>
        <authorList>
            <person name="Chen J."/>
            <person name="Huang Q."/>
            <person name="Gao D."/>
            <person name="Wang J."/>
            <person name="Lang Y."/>
            <person name="Liu T."/>
            <person name="Li B."/>
            <person name="Bai Z."/>
            <person name="Luis Goicoechea J."/>
            <person name="Liang C."/>
            <person name="Chen C."/>
            <person name="Zhang W."/>
            <person name="Sun S."/>
            <person name="Liao Y."/>
            <person name="Zhang X."/>
            <person name="Yang L."/>
            <person name="Song C."/>
            <person name="Wang M."/>
            <person name="Shi J."/>
            <person name="Liu G."/>
            <person name="Liu J."/>
            <person name="Zhou H."/>
            <person name="Zhou W."/>
            <person name="Yu Q."/>
            <person name="An N."/>
            <person name="Chen Y."/>
            <person name="Cai Q."/>
            <person name="Wang B."/>
            <person name="Liu B."/>
            <person name="Min J."/>
            <person name="Huang Y."/>
            <person name="Wu H."/>
            <person name="Li Z."/>
            <person name="Zhang Y."/>
            <person name="Yin Y."/>
            <person name="Song W."/>
            <person name="Jiang J."/>
            <person name="Jackson S.A."/>
            <person name="Wing R.A."/>
            <person name="Wang J."/>
            <person name="Chen M."/>
        </authorList>
    </citation>
    <scope>NUCLEOTIDE SEQUENCE [LARGE SCALE GENOMIC DNA]</scope>
    <source>
        <strain evidence="2">cv. IRGC 101232</strain>
    </source>
</reference>
<evidence type="ECO:0000313" key="2">
    <source>
        <dbReference type="EnsemblPlants" id="OB06G17770.1"/>
    </source>
</evidence>
<feature type="transmembrane region" description="Helical" evidence="1">
    <location>
        <begin position="35"/>
        <end position="65"/>
    </location>
</feature>
<evidence type="ECO:0000256" key="1">
    <source>
        <dbReference type="SAM" id="Phobius"/>
    </source>
</evidence>
<sequence length="66" mass="7431">NCFLNLGTSCNWSSVTLWFPKYYCFLLISPVKNDAILFFLLLFFCCDFALTCSFEAISLLSAALLG</sequence>
<protein>
    <submittedName>
        <fullName evidence="2">Uncharacterized protein</fullName>
    </submittedName>
</protein>
<keyword evidence="1" id="KW-1133">Transmembrane helix</keyword>
<reference evidence="2" key="2">
    <citation type="submission" date="2013-04" db="UniProtKB">
        <authorList>
            <consortium name="EnsemblPlants"/>
        </authorList>
    </citation>
    <scope>IDENTIFICATION</scope>
</reference>
<dbReference type="AlphaFoldDB" id="J3MCN3"/>